<dbReference type="GO" id="GO:0010605">
    <property type="term" value="P:negative regulation of macromolecule metabolic process"/>
    <property type="evidence" value="ECO:0007669"/>
    <property type="project" value="UniProtKB-ARBA"/>
</dbReference>
<dbReference type="FunFam" id="3.20.20.80:FF:000030">
    <property type="entry name" value="Lysosomal acid glucosylceramidase"/>
    <property type="match status" value="1"/>
</dbReference>
<keyword evidence="6 13" id="KW-0732">Signal</keyword>
<dbReference type="EMBL" id="JARAKH010000015">
    <property type="protein sequence ID" value="KAK8396610.1"/>
    <property type="molecule type" value="Genomic_DNA"/>
</dbReference>
<evidence type="ECO:0000256" key="3">
    <source>
        <dbReference type="ARBA" id="ARBA00004991"/>
    </source>
</evidence>
<comment type="catalytic activity">
    <reaction evidence="10">
        <text>a beta-D-glucosylceramide + H2O = an N-acyl-sphingoid base + D-glucose</text>
        <dbReference type="Rhea" id="RHEA:81447"/>
        <dbReference type="ChEBI" id="CHEBI:4167"/>
        <dbReference type="ChEBI" id="CHEBI:15377"/>
        <dbReference type="ChEBI" id="CHEBI:83264"/>
        <dbReference type="ChEBI" id="CHEBI:83273"/>
    </reaction>
    <physiologicalReaction direction="left-to-right" evidence="10">
        <dbReference type="Rhea" id="RHEA:81448"/>
    </physiologicalReaction>
</comment>
<dbReference type="GO" id="GO:0005102">
    <property type="term" value="F:signaling receptor binding"/>
    <property type="evidence" value="ECO:0007669"/>
    <property type="project" value="UniProtKB-ARBA"/>
</dbReference>
<dbReference type="SUPFAM" id="SSF51011">
    <property type="entry name" value="Glycosyl hydrolase domain"/>
    <property type="match status" value="1"/>
</dbReference>
<comment type="pathway">
    <text evidence="2">Lipid metabolism; sphingolipid metabolism.</text>
</comment>
<dbReference type="GO" id="GO:0016758">
    <property type="term" value="F:hexosyltransferase activity"/>
    <property type="evidence" value="ECO:0007669"/>
    <property type="project" value="UniProtKB-ARBA"/>
</dbReference>
<evidence type="ECO:0000256" key="13">
    <source>
        <dbReference type="SAM" id="SignalP"/>
    </source>
</evidence>
<dbReference type="AlphaFoldDB" id="A0AAW0U990"/>
<dbReference type="GO" id="GO:0004348">
    <property type="term" value="F:glucosylceramidase activity"/>
    <property type="evidence" value="ECO:0007669"/>
    <property type="project" value="UniProtKB-EC"/>
</dbReference>
<comment type="catalytic activity">
    <reaction evidence="1">
        <text>a beta-D-glucosyl-(1&lt;-&gt;1')-N-acylsphing-4-enine + H2O = an N-acylsphing-4-enine + D-glucose</text>
        <dbReference type="Rhea" id="RHEA:13269"/>
        <dbReference type="ChEBI" id="CHEBI:4167"/>
        <dbReference type="ChEBI" id="CHEBI:15377"/>
        <dbReference type="ChEBI" id="CHEBI:22801"/>
        <dbReference type="ChEBI" id="CHEBI:52639"/>
        <dbReference type="EC" id="3.2.1.45"/>
    </reaction>
    <physiologicalReaction direction="left-to-right" evidence="1">
        <dbReference type="Rhea" id="RHEA:13270"/>
    </physiologicalReaction>
</comment>
<evidence type="ECO:0000256" key="9">
    <source>
        <dbReference type="ARBA" id="ARBA00023098"/>
    </source>
</evidence>
<dbReference type="GO" id="GO:0006066">
    <property type="term" value="P:alcohol metabolic process"/>
    <property type="evidence" value="ECO:0007669"/>
    <property type="project" value="UniProtKB-ARBA"/>
</dbReference>
<keyword evidence="12" id="KW-0326">Glycosidase</keyword>
<dbReference type="PRINTS" id="PR00843">
    <property type="entry name" value="GLHYDRLASE30"/>
</dbReference>
<accession>A0AAW0U990</accession>
<feature type="domain" description="Glycosyl hydrolase family 30 TIM-barrel" evidence="14">
    <location>
        <begin position="95"/>
        <end position="438"/>
    </location>
</feature>
<keyword evidence="8 12" id="KW-0746">Sphingolipid metabolism</keyword>
<evidence type="ECO:0000313" key="15">
    <source>
        <dbReference type="EMBL" id="KAK8396610.1"/>
    </source>
</evidence>
<dbReference type="GO" id="GO:0051246">
    <property type="term" value="P:regulation of protein metabolic process"/>
    <property type="evidence" value="ECO:0007669"/>
    <property type="project" value="UniProtKB-ARBA"/>
</dbReference>
<proteinExistence type="inferred from homology"/>
<dbReference type="InterPro" id="IPR017853">
    <property type="entry name" value="GH"/>
</dbReference>
<evidence type="ECO:0000256" key="11">
    <source>
        <dbReference type="ARBA" id="ARBA00051345"/>
    </source>
</evidence>
<dbReference type="Proteomes" id="UP001487740">
    <property type="component" value="Unassembled WGS sequence"/>
</dbReference>
<dbReference type="PANTHER" id="PTHR11069:SF23">
    <property type="entry name" value="LYSOSOMAL ACID GLUCOSYLCERAMIDASE"/>
    <property type="match status" value="1"/>
</dbReference>
<dbReference type="Pfam" id="PF02055">
    <property type="entry name" value="Glyco_hydro_30"/>
    <property type="match status" value="1"/>
</dbReference>
<dbReference type="EC" id="3.2.1.45" evidence="5 12"/>
<organism evidence="15 16">
    <name type="scientific">Scylla paramamosain</name>
    <name type="common">Mud crab</name>
    <dbReference type="NCBI Taxonomy" id="85552"/>
    <lineage>
        <taxon>Eukaryota</taxon>
        <taxon>Metazoa</taxon>
        <taxon>Ecdysozoa</taxon>
        <taxon>Arthropoda</taxon>
        <taxon>Crustacea</taxon>
        <taxon>Multicrustacea</taxon>
        <taxon>Malacostraca</taxon>
        <taxon>Eumalacostraca</taxon>
        <taxon>Eucarida</taxon>
        <taxon>Decapoda</taxon>
        <taxon>Pleocyemata</taxon>
        <taxon>Brachyura</taxon>
        <taxon>Eubrachyura</taxon>
        <taxon>Portunoidea</taxon>
        <taxon>Portunidae</taxon>
        <taxon>Portuninae</taxon>
        <taxon>Scylla</taxon>
    </lineage>
</organism>
<evidence type="ECO:0000259" key="14">
    <source>
        <dbReference type="Pfam" id="PF02055"/>
    </source>
</evidence>
<keyword evidence="7 12" id="KW-0378">Hydrolase</keyword>
<protein>
    <recommendedName>
        <fullName evidence="5 12">Glucosylceramidase</fullName>
        <ecNumber evidence="5 12">3.2.1.45</ecNumber>
    </recommendedName>
</protein>
<dbReference type="GO" id="GO:0030163">
    <property type="term" value="P:protein catabolic process"/>
    <property type="evidence" value="ECO:0007669"/>
    <property type="project" value="UniProtKB-ARBA"/>
</dbReference>
<dbReference type="GO" id="GO:0005774">
    <property type="term" value="C:vacuolar membrane"/>
    <property type="evidence" value="ECO:0007669"/>
    <property type="project" value="UniProtKB-ARBA"/>
</dbReference>
<comment type="caution">
    <text evidence="15">The sequence shown here is derived from an EMBL/GenBank/DDBJ whole genome shotgun (WGS) entry which is preliminary data.</text>
</comment>
<evidence type="ECO:0000256" key="4">
    <source>
        <dbReference type="ARBA" id="ARBA00005382"/>
    </source>
</evidence>
<evidence type="ECO:0000256" key="6">
    <source>
        <dbReference type="ARBA" id="ARBA00022729"/>
    </source>
</evidence>
<evidence type="ECO:0000256" key="12">
    <source>
        <dbReference type="RuleBase" id="RU361188"/>
    </source>
</evidence>
<dbReference type="Gene3D" id="3.20.20.80">
    <property type="entry name" value="Glycosidases"/>
    <property type="match status" value="1"/>
</dbReference>
<evidence type="ECO:0000256" key="1">
    <source>
        <dbReference type="ARBA" id="ARBA00001013"/>
    </source>
</evidence>
<evidence type="ECO:0000256" key="8">
    <source>
        <dbReference type="ARBA" id="ARBA00022919"/>
    </source>
</evidence>
<dbReference type="InterPro" id="IPR001139">
    <property type="entry name" value="Glyco_hydro_30"/>
</dbReference>
<reference evidence="15 16" key="1">
    <citation type="submission" date="2023-03" db="EMBL/GenBank/DDBJ databases">
        <title>High-quality genome of Scylla paramamosain provides insights in environmental adaptation.</title>
        <authorList>
            <person name="Zhang L."/>
        </authorList>
    </citation>
    <scope>NUCLEOTIDE SEQUENCE [LARGE SCALE GENOMIC DNA]</scope>
    <source>
        <strain evidence="15">LZ_2023a</strain>
        <tissue evidence="15">Muscle</tissue>
    </source>
</reference>
<dbReference type="GO" id="GO:0008202">
    <property type="term" value="P:steroid metabolic process"/>
    <property type="evidence" value="ECO:0007669"/>
    <property type="project" value="UniProtKB-ARBA"/>
</dbReference>
<evidence type="ECO:0000313" key="16">
    <source>
        <dbReference type="Proteomes" id="UP001487740"/>
    </source>
</evidence>
<dbReference type="GO" id="GO:0006680">
    <property type="term" value="P:glucosylceramide catabolic process"/>
    <property type="evidence" value="ECO:0007669"/>
    <property type="project" value="UniProtKB-ARBA"/>
</dbReference>
<dbReference type="PANTHER" id="PTHR11069">
    <property type="entry name" value="GLUCOSYLCERAMIDASE"/>
    <property type="match status" value="1"/>
</dbReference>
<dbReference type="GO" id="GO:0007040">
    <property type="term" value="P:lysosome organization"/>
    <property type="evidence" value="ECO:0007669"/>
    <property type="project" value="UniProtKB-ARBA"/>
</dbReference>
<dbReference type="GO" id="GO:0006914">
    <property type="term" value="P:autophagy"/>
    <property type="evidence" value="ECO:0007669"/>
    <property type="project" value="UniProtKB-ARBA"/>
</dbReference>
<dbReference type="SUPFAM" id="SSF51445">
    <property type="entry name" value="(Trans)glycosidases"/>
    <property type="match status" value="1"/>
</dbReference>
<keyword evidence="9 12" id="KW-0443">Lipid metabolism</keyword>
<comment type="catalytic activity">
    <reaction evidence="11">
        <text>an N-acyl-1-beta-D-glucosyl-15-methylhexadecasphing-4-enine + H2O = an N-acyl-15-methylhexadecasphing-4-enine + D-glucose</text>
        <dbReference type="Rhea" id="RHEA:34755"/>
        <dbReference type="ChEBI" id="CHEBI:4167"/>
        <dbReference type="ChEBI" id="CHEBI:15377"/>
        <dbReference type="ChEBI" id="CHEBI:70815"/>
        <dbReference type="ChEBI" id="CHEBI:70846"/>
    </reaction>
    <physiologicalReaction direction="left-to-right" evidence="11">
        <dbReference type="Rhea" id="RHEA:34756"/>
    </physiologicalReaction>
</comment>
<dbReference type="GO" id="GO:0032006">
    <property type="term" value="P:regulation of TOR signaling"/>
    <property type="evidence" value="ECO:0007669"/>
    <property type="project" value="UniProtKB-ARBA"/>
</dbReference>
<evidence type="ECO:0000256" key="7">
    <source>
        <dbReference type="ARBA" id="ARBA00022801"/>
    </source>
</evidence>
<sequence>MLLLLLLLLITPSTLASECVPRTFQGDSFVCVCNSDYCDLPGVIKVPAAGSHTLITTSRDEHRFSIQNGSNDALPGEGSSVVVTLNHQERFQAMMGFGGAFTDATGINILKLTEESQEWLMKSYFSPEGIEYNLCRVPMAGSDFSTRPYSYDDVEGDVDLVHFNLTTEDYKYKLPFIHRAQELAERELLLFGSPWSPPAWMKENGMFNGSGGLLNEMWQPYADYFVKFVQAYSAEGAPIWGLTTQNEPLTGFQDWRWNTCAWTAEGQRDWIKTTLGPTLQAAGMRHLQLMVLDHNRDALPWYPATILEDPESNQFVDGVAIHWYDDDNTGPEVMSELHSLFEDKFLLYTESCDGWDAAPGERVILGDWYRAESYAANIIDDVNHWSTGWVDWNMALDIDGGPNWAYNFVDSPIIIDEKSSEFYKQPMFYSMGHFSKFIAPGDRLISSTVSSGYEHVRVAAFQHGSTDTASTIVLLNMGEDMETVTVDVRGSQEFVNFVMPAKSIVSVLVNMAATAH</sequence>
<gene>
    <name evidence="15" type="ORF">O3P69_004948</name>
</gene>
<feature type="chain" id="PRO_5043754708" description="Glucosylceramidase" evidence="13">
    <location>
        <begin position="17"/>
        <end position="516"/>
    </location>
</feature>
<dbReference type="GO" id="GO:0005764">
    <property type="term" value="C:lysosome"/>
    <property type="evidence" value="ECO:0007669"/>
    <property type="project" value="UniProtKB-ARBA"/>
</dbReference>
<dbReference type="GO" id="GO:0016241">
    <property type="term" value="P:regulation of macroautophagy"/>
    <property type="evidence" value="ECO:0007669"/>
    <property type="project" value="UniProtKB-ARBA"/>
</dbReference>
<dbReference type="InterPro" id="IPR033453">
    <property type="entry name" value="Glyco_hydro_30_TIM-barrel"/>
</dbReference>
<comment type="pathway">
    <text evidence="3">Sphingolipid metabolism.</text>
</comment>
<keyword evidence="16" id="KW-1185">Reference proteome</keyword>
<evidence type="ECO:0000256" key="5">
    <source>
        <dbReference type="ARBA" id="ARBA00012658"/>
    </source>
</evidence>
<name>A0AAW0U990_SCYPA</name>
<comment type="similarity">
    <text evidence="4 12">Belongs to the glycosyl hydrolase 30 family.</text>
</comment>
<evidence type="ECO:0000256" key="10">
    <source>
        <dbReference type="ARBA" id="ARBA00050474"/>
    </source>
</evidence>
<evidence type="ECO:0000256" key="2">
    <source>
        <dbReference type="ARBA" id="ARBA00004760"/>
    </source>
</evidence>
<feature type="signal peptide" evidence="13">
    <location>
        <begin position="1"/>
        <end position="16"/>
    </location>
</feature>
<dbReference type="GO" id="GO:0042391">
    <property type="term" value="P:regulation of membrane potential"/>
    <property type="evidence" value="ECO:0007669"/>
    <property type="project" value="UniProtKB-ARBA"/>
</dbReference>